<keyword evidence="3" id="KW-1185">Reference proteome</keyword>
<sequence length="214" mass="24490">MASKKSKTRKGGVFDLVFFADERLLSPDWAWMYQSCVNPFYLSEVEKFIEAANRHATSTKSVDILCPRRICKNEMVAREDKTVRSHLVYYGFVKNYHTWIYHGEEKITYEFISDDEDMDDGIYLAAHANFDAVDNNEGIKHNEGVFESMPAGSSGDLGDDDFDQDADDLEEKLKHFEADVIHRHAKGLEHFEAVKDATKQSVYDKSKGCPALWS</sequence>
<organism evidence="2 3">
    <name type="scientific">Paspalum notatum var. saurae</name>
    <dbReference type="NCBI Taxonomy" id="547442"/>
    <lineage>
        <taxon>Eukaryota</taxon>
        <taxon>Viridiplantae</taxon>
        <taxon>Streptophyta</taxon>
        <taxon>Embryophyta</taxon>
        <taxon>Tracheophyta</taxon>
        <taxon>Spermatophyta</taxon>
        <taxon>Magnoliopsida</taxon>
        <taxon>Liliopsida</taxon>
        <taxon>Poales</taxon>
        <taxon>Poaceae</taxon>
        <taxon>PACMAD clade</taxon>
        <taxon>Panicoideae</taxon>
        <taxon>Andropogonodae</taxon>
        <taxon>Paspaleae</taxon>
        <taxon>Paspalinae</taxon>
        <taxon>Paspalum</taxon>
    </lineage>
</organism>
<dbReference type="Proteomes" id="UP001341281">
    <property type="component" value="Chromosome 07"/>
</dbReference>
<protein>
    <recommendedName>
        <fullName evidence="1">Transposase-associated domain-containing protein</fullName>
    </recommendedName>
</protein>
<proteinExistence type="predicted"/>
<dbReference type="EMBL" id="CP144751">
    <property type="protein sequence ID" value="WVZ83772.1"/>
    <property type="molecule type" value="Genomic_DNA"/>
</dbReference>
<name>A0AAQ3X343_PASNO</name>
<evidence type="ECO:0000259" key="1">
    <source>
        <dbReference type="Pfam" id="PF13963"/>
    </source>
</evidence>
<accession>A0AAQ3X343</accession>
<reference evidence="2 3" key="1">
    <citation type="submission" date="2024-02" db="EMBL/GenBank/DDBJ databases">
        <title>High-quality chromosome-scale genome assembly of Pensacola bahiagrass (Paspalum notatum Flugge var. saurae).</title>
        <authorList>
            <person name="Vega J.M."/>
            <person name="Podio M."/>
            <person name="Orjuela J."/>
            <person name="Siena L.A."/>
            <person name="Pessino S.C."/>
            <person name="Combes M.C."/>
            <person name="Mariac C."/>
            <person name="Albertini E."/>
            <person name="Pupilli F."/>
            <person name="Ortiz J.P.A."/>
            <person name="Leblanc O."/>
        </authorList>
    </citation>
    <scope>NUCLEOTIDE SEQUENCE [LARGE SCALE GENOMIC DNA]</scope>
    <source>
        <strain evidence="2">R1</strain>
        <tissue evidence="2">Leaf</tissue>
    </source>
</reference>
<dbReference type="Pfam" id="PF13963">
    <property type="entry name" value="Transpos_assoc"/>
    <property type="match status" value="1"/>
</dbReference>
<dbReference type="InterPro" id="IPR029480">
    <property type="entry name" value="Transpos_assoc"/>
</dbReference>
<evidence type="ECO:0000313" key="3">
    <source>
        <dbReference type="Proteomes" id="UP001341281"/>
    </source>
</evidence>
<evidence type="ECO:0000313" key="2">
    <source>
        <dbReference type="EMBL" id="WVZ83772.1"/>
    </source>
</evidence>
<feature type="domain" description="Transposase-associated" evidence="1">
    <location>
        <begin position="30"/>
        <end position="104"/>
    </location>
</feature>
<dbReference type="AlphaFoldDB" id="A0AAQ3X343"/>
<gene>
    <name evidence="2" type="ORF">U9M48_030877</name>
</gene>